<evidence type="ECO:0000256" key="13">
    <source>
        <dbReference type="ARBA" id="ARBA00039401"/>
    </source>
</evidence>
<keyword evidence="11" id="KW-0902">Two-component regulatory system</keyword>
<dbReference type="AlphaFoldDB" id="A0A921IN35"/>
<dbReference type="CDD" id="cd00082">
    <property type="entry name" value="HisKA"/>
    <property type="match status" value="1"/>
</dbReference>
<keyword evidence="7" id="KW-0547">Nucleotide-binding</keyword>
<evidence type="ECO:0000256" key="7">
    <source>
        <dbReference type="ARBA" id="ARBA00022741"/>
    </source>
</evidence>
<evidence type="ECO:0000313" key="18">
    <source>
        <dbReference type="Proteomes" id="UP000746751"/>
    </source>
</evidence>
<feature type="transmembrane region" description="Helical" evidence="15">
    <location>
        <begin position="157"/>
        <end position="177"/>
    </location>
</feature>
<evidence type="ECO:0000256" key="8">
    <source>
        <dbReference type="ARBA" id="ARBA00022777"/>
    </source>
</evidence>
<dbReference type="PANTHER" id="PTHR45453:SF1">
    <property type="entry name" value="PHOSPHATE REGULON SENSOR PROTEIN PHOR"/>
    <property type="match status" value="1"/>
</dbReference>
<comment type="subcellular location">
    <subcellularLocation>
        <location evidence="2">Cell membrane</location>
    </subcellularLocation>
</comment>
<dbReference type="Gene3D" id="1.10.287.130">
    <property type="match status" value="1"/>
</dbReference>
<comment type="caution">
    <text evidence="17">The sequence shown here is derived from an EMBL/GenBank/DDBJ whole genome shotgun (WGS) entry which is preliminary data.</text>
</comment>
<organism evidence="17 18">
    <name type="scientific">Collinsella ihumii</name>
    <dbReference type="NCBI Taxonomy" id="1720204"/>
    <lineage>
        <taxon>Bacteria</taxon>
        <taxon>Bacillati</taxon>
        <taxon>Actinomycetota</taxon>
        <taxon>Coriobacteriia</taxon>
        <taxon>Coriobacteriales</taxon>
        <taxon>Coriobacteriaceae</taxon>
        <taxon>Collinsella</taxon>
    </lineage>
</organism>
<dbReference type="FunFam" id="3.30.565.10:FF:000013">
    <property type="entry name" value="Two-component sensor histidine kinase"/>
    <property type="match status" value="1"/>
</dbReference>
<keyword evidence="8 17" id="KW-0418">Kinase</keyword>
<evidence type="ECO:0000256" key="10">
    <source>
        <dbReference type="ARBA" id="ARBA00022989"/>
    </source>
</evidence>
<feature type="region of interest" description="Disordered" evidence="14">
    <location>
        <begin position="1"/>
        <end position="62"/>
    </location>
</feature>
<dbReference type="PANTHER" id="PTHR45453">
    <property type="entry name" value="PHOSPHATE REGULON SENSOR PROTEIN PHOR"/>
    <property type="match status" value="1"/>
</dbReference>
<evidence type="ECO:0000256" key="1">
    <source>
        <dbReference type="ARBA" id="ARBA00000085"/>
    </source>
</evidence>
<dbReference type="GO" id="GO:0005524">
    <property type="term" value="F:ATP binding"/>
    <property type="evidence" value="ECO:0007669"/>
    <property type="project" value="UniProtKB-KW"/>
</dbReference>
<accession>A0A921IN35</accession>
<reference evidence="17" key="1">
    <citation type="journal article" date="2021" name="PeerJ">
        <title>Extensive microbial diversity within the chicken gut microbiome revealed by metagenomics and culture.</title>
        <authorList>
            <person name="Gilroy R."/>
            <person name="Ravi A."/>
            <person name="Getino M."/>
            <person name="Pursley I."/>
            <person name="Horton D.L."/>
            <person name="Alikhan N.F."/>
            <person name="Baker D."/>
            <person name="Gharbi K."/>
            <person name="Hall N."/>
            <person name="Watson M."/>
            <person name="Adriaenssens E.M."/>
            <person name="Foster-Nyarko E."/>
            <person name="Jarju S."/>
            <person name="Secka A."/>
            <person name="Antonio M."/>
            <person name="Oren A."/>
            <person name="Chaudhuri R.R."/>
            <person name="La Ragione R."/>
            <person name="Hildebrand F."/>
            <person name="Pallen M.J."/>
        </authorList>
    </citation>
    <scope>NUCLEOTIDE SEQUENCE</scope>
    <source>
        <strain evidence="17">ChiGjej2B2-7701</strain>
    </source>
</reference>
<dbReference type="GO" id="GO:0004721">
    <property type="term" value="F:phosphoprotein phosphatase activity"/>
    <property type="evidence" value="ECO:0007669"/>
    <property type="project" value="TreeGrafter"/>
</dbReference>
<dbReference type="GO" id="GO:0016036">
    <property type="term" value="P:cellular response to phosphate starvation"/>
    <property type="evidence" value="ECO:0007669"/>
    <property type="project" value="TreeGrafter"/>
</dbReference>
<feature type="compositionally biased region" description="Low complexity" evidence="14">
    <location>
        <begin position="21"/>
        <end position="38"/>
    </location>
</feature>
<keyword evidence="5" id="KW-0808">Transferase</keyword>
<evidence type="ECO:0000256" key="9">
    <source>
        <dbReference type="ARBA" id="ARBA00022840"/>
    </source>
</evidence>
<dbReference type="GO" id="GO:0005886">
    <property type="term" value="C:plasma membrane"/>
    <property type="evidence" value="ECO:0007669"/>
    <property type="project" value="UniProtKB-SubCell"/>
</dbReference>
<dbReference type="InterPro" id="IPR004358">
    <property type="entry name" value="Sig_transdc_His_kin-like_C"/>
</dbReference>
<reference evidence="17" key="2">
    <citation type="submission" date="2021-09" db="EMBL/GenBank/DDBJ databases">
        <authorList>
            <person name="Gilroy R."/>
        </authorList>
    </citation>
    <scope>NUCLEOTIDE SEQUENCE</scope>
    <source>
        <strain evidence="17">ChiGjej2B2-7701</strain>
    </source>
</reference>
<evidence type="ECO:0000256" key="3">
    <source>
        <dbReference type="ARBA" id="ARBA00012438"/>
    </source>
</evidence>
<evidence type="ECO:0000259" key="16">
    <source>
        <dbReference type="PROSITE" id="PS50109"/>
    </source>
</evidence>
<dbReference type="Proteomes" id="UP000746751">
    <property type="component" value="Unassembled WGS sequence"/>
</dbReference>
<evidence type="ECO:0000256" key="4">
    <source>
        <dbReference type="ARBA" id="ARBA00022553"/>
    </source>
</evidence>
<dbReference type="SUPFAM" id="SSF55874">
    <property type="entry name" value="ATPase domain of HSP90 chaperone/DNA topoisomerase II/histidine kinase"/>
    <property type="match status" value="1"/>
</dbReference>
<keyword evidence="6 15" id="KW-0812">Transmembrane</keyword>
<dbReference type="EMBL" id="DYVF01000001">
    <property type="protein sequence ID" value="HJG29766.1"/>
    <property type="molecule type" value="Genomic_DNA"/>
</dbReference>
<protein>
    <recommendedName>
        <fullName evidence="13">Sensor-like histidine kinase SenX3</fullName>
        <ecNumber evidence="3">2.7.13.3</ecNumber>
    </recommendedName>
</protein>
<feature type="transmembrane region" description="Helical" evidence="15">
    <location>
        <begin position="126"/>
        <end position="145"/>
    </location>
</feature>
<dbReference type="Pfam" id="PF02518">
    <property type="entry name" value="HATPase_c"/>
    <property type="match status" value="1"/>
</dbReference>
<feature type="transmembrane region" description="Helical" evidence="15">
    <location>
        <begin position="84"/>
        <end position="117"/>
    </location>
</feature>
<evidence type="ECO:0000256" key="5">
    <source>
        <dbReference type="ARBA" id="ARBA00022679"/>
    </source>
</evidence>
<evidence type="ECO:0000256" key="6">
    <source>
        <dbReference type="ARBA" id="ARBA00022692"/>
    </source>
</evidence>
<evidence type="ECO:0000256" key="14">
    <source>
        <dbReference type="SAM" id="MobiDB-lite"/>
    </source>
</evidence>
<dbReference type="GO" id="GO:0000155">
    <property type="term" value="F:phosphorelay sensor kinase activity"/>
    <property type="evidence" value="ECO:0007669"/>
    <property type="project" value="InterPro"/>
</dbReference>
<name>A0A921IN35_9ACTN</name>
<proteinExistence type="predicted"/>
<keyword evidence="9" id="KW-0067">ATP-binding</keyword>
<dbReference type="SMART" id="SM00387">
    <property type="entry name" value="HATPase_c"/>
    <property type="match status" value="1"/>
</dbReference>
<dbReference type="Gene3D" id="3.30.565.10">
    <property type="entry name" value="Histidine kinase-like ATPase, C-terminal domain"/>
    <property type="match status" value="1"/>
</dbReference>
<keyword evidence="10 15" id="KW-1133">Transmembrane helix</keyword>
<evidence type="ECO:0000256" key="2">
    <source>
        <dbReference type="ARBA" id="ARBA00004236"/>
    </source>
</evidence>
<dbReference type="InterPro" id="IPR003594">
    <property type="entry name" value="HATPase_dom"/>
</dbReference>
<keyword evidence="12 15" id="KW-0472">Membrane</keyword>
<evidence type="ECO:0000313" key="17">
    <source>
        <dbReference type="EMBL" id="HJG29766.1"/>
    </source>
</evidence>
<evidence type="ECO:0000256" key="15">
    <source>
        <dbReference type="SAM" id="Phobius"/>
    </source>
</evidence>
<dbReference type="InterPro" id="IPR050351">
    <property type="entry name" value="BphY/WalK/GraS-like"/>
</dbReference>
<sequence>MPNTQGSEAWSPAPRASEPQGAGSPVSSASATTVSAEAKPPSSFTYATGSRPTDSSASDASQNQGNAQSARVFDRFLSIVEHRVLAIVVLVLLDFAVIGLGNFILFFALLFAGYILIDRFVNARRIVTLGGIPWLLILMCGAIVANNIGPVAFTVDYLFMFCGFLAAISVCGIFFVGRAFYDYGYERGETDADRIVSRHMLDRLIDHPDDWGTVDGDFVEVEGALNRVRDRQRAAEQALRDESSRKDDLVTYLAHDLKTPLASVVGYLSLLHEAPDLPEEQRVRFTGVALDKAHRLDALIEEFFDITRFDFHDIVLTRGYVDLNLMLAQVVDEFYPTLTEQDKHARIEVPTGLTVLVDGDKMARVFNNVMKNAIAYSYEGSTILISAERADAEVQIRFENQGDPIPAPKLKVIFEKFYRLDAARATNRGGAGLGLAIAKEIVVAHGGNIACESTPEHTVFTITLPDA</sequence>
<keyword evidence="4" id="KW-0597">Phosphoprotein</keyword>
<dbReference type="PROSITE" id="PS50109">
    <property type="entry name" value="HIS_KIN"/>
    <property type="match status" value="1"/>
</dbReference>
<gene>
    <name evidence="17" type="ORF">K8U80_00015</name>
</gene>
<comment type="catalytic activity">
    <reaction evidence="1">
        <text>ATP + protein L-histidine = ADP + protein N-phospho-L-histidine.</text>
        <dbReference type="EC" id="2.7.13.3"/>
    </reaction>
</comment>
<feature type="compositionally biased region" description="Polar residues" evidence="14">
    <location>
        <begin position="42"/>
        <end position="62"/>
    </location>
</feature>
<evidence type="ECO:0000256" key="12">
    <source>
        <dbReference type="ARBA" id="ARBA00023136"/>
    </source>
</evidence>
<dbReference type="InterPro" id="IPR036097">
    <property type="entry name" value="HisK_dim/P_sf"/>
</dbReference>
<feature type="domain" description="Histidine kinase" evidence="16">
    <location>
        <begin position="252"/>
        <end position="467"/>
    </location>
</feature>
<dbReference type="InterPro" id="IPR005467">
    <property type="entry name" value="His_kinase_dom"/>
</dbReference>
<dbReference type="InterPro" id="IPR036890">
    <property type="entry name" value="HATPase_C_sf"/>
</dbReference>
<dbReference type="SUPFAM" id="SSF47384">
    <property type="entry name" value="Homodimeric domain of signal transducing histidine kinase"/>
    <property type="match status" value="1"/>
</dbReference>
<dbReference type="EC" id="2.7.13.3" evidence="3"/>
<dbReference type="InterPro" id="IPR003661">
    <property type="entry name" value="HisK_dim/P_dom"/>
</dbReference>
<dbReference type="PRINTS" id="PR00344">
    <property type="entry name" value="BCTRLSENSOR"/>
</dbReference>
<dbReference type="SMART" id="SM00388">
    <property type="entry name" value="HisKA"/>
    <property type="match status" value="1"/>
</dbReference>
<dbReference type="Pfam" id="PF00512">
    <property type="entry name" value="HisKA"/>
    <property type="match status" value="1"/>
</dbReference>
<evidence type="ECO:0000256" key="11">
    <source>
        <dbReference type="ARBA" id="ARBA00023012"/>
    </source>
</evidence>